<dbReference type="AlphaFoldDB" id="A0A5K3FVW5"/>
<accession>A0A5K3FVW5</accession>
<organism evidence="1">
    <name type="scientific">Mesocestoides corti</name>
    <name type="common">Flatworm</name>
    <dbReference type="NCBI Taxonomy" id="53468"/>
    <lineage>
        <taxon>Eukaryota</taxon>
        <taxon>Metazoa</taxon>
        <taxon>Spiralia</taxon>
        <taxon>Lophotrochozoa</taxon>
        <taxon>Platyhelminthes</taxon>
        <taxon>Cestoda</taxon>
        <taxon>Eucestoda</taxon>
        <taxon>Cyclophyllidea</taxon>
        <taxon>Mesocestoididae</taxon>
        <taxon>Mesocestoides</taxon>
    </lineage>
</organism>
<proteinExistence type="predicted"/>
<protein>
    <submittedName>
        <fullName evidence="1">Transposase</fullName>
    </submittedName>
</protein>
<reference evidence="1" key="1">
    <citation type="submission" date="2019-11" db="UniProtKB">
        <authorList>
            <consortium name="WormBaseParasite"/>
        </authorList>
    </citation>
    <scope>IDENTIFICATION</scope>
</reference>
<evidence type="ECO:0000313" key="1">
    <source>
        <dbReference type="WBParaSite" id="MCU_011060-RA"/>
    </source>
</evidence>
<dbReference type="WBParaSite" id="MCU_011060-RA">
    <property type="protein sequence ID" value="MCU_011060-RA"/>
    <property type="gene ID" value="MCU_011060"/>
</dbReference>
<name>A0A5K3FVW5_MESCO</name>
<sequence>MSVNGCSRNADLDERIAAIGAKNAGIERRHKEIKLDKINADRSGSTICSSQVIVAGAMTRTARGNRNVLPKHSRNA</sequence>